<evidence type="ECO:0000256" key="1">
    <source>
        <dbReference type="ARBA" id="ARBA00022679"/>
    </source>
</evidence>
<name>A0AAV8Z0G8_9CUCU</name>
<dbReference type="GO" id="GO:0061631">
    <property type="term" value="F:ubiquitin conjugating enzyme activity"/>
    <property type="evidence" value="ECO:0007669"/>
    <property type="project" value="TreeGrafter"/>
</dbReference>
<dbReference type="InterPro" id="IPR057733">
    <property type="entry name" value="UBE2O-like_SH3-B"/>
</dbReference>
<accession>A0AAV8Z0G8</accession>
<comment type="caution">
    <text evidence="5">The sequence shown here is derived from an EMBL/GenBank/DDBJ whole genome shotgun (WGS) entry which is preliminary data.</text>
</comment>
<keyword evidence="1" id="KW-0808">Transferase</keyword>
<dbReference type="InterPro" id="IPR016135">
    <property type="entry name" value="UBQ-conjugating_enzyme/RWD"/>
</dbReference>
<feature type="domain" description="UBC core" evidence="4">
    <location>
        <begin position="908"/>
        <end position="1085"/>
    </location>
</feature>
<feature type="compositionally biased region" description="Low complexity" evidence="3">
    <location>
        <begin position="893"/>
        <end position="907"/>
    </location>
</feature>
<dbReference type="CDD" id="cd23837">
    <property type="entry name" value="UBCc_UBE2O"/>
    <property type="match status" value="1"/>
</dbReference>
<gene>
    <name evidence="5" type="ORF">NQ318_014036</name>
</gene>
<reference evidence="5" key="1">
    <citation type="journal article" date="2023" name="Insect Mol. Biol.">
        <title>Genome sequencing provides insights into the evolution of gene families encoding plant cell wall-degrading enzymes in longhorned beetles.</title>
        <authorList>
            <person name="Shin N.R."/>
            <person name="Okamura Y."/>
            <person name="Kirsch R."/>
            <person name="Pauchet Y."/>
        </authorList>
    </citation>
    <scope>NUCLEOTIDE SEQUENCE</scope>
    <source>
        <strain evidence="5">AMC_N1</strain>
    </source>
</reference>
<dbReference type="PROSITE" id="PS50127">
    <property type="entry name" value="UBC_2"/>
    <property type="match status" value="1"/>
</dbReference>
<evidence type="ECO:0000259" key="4">
    <source>
        <dbReference type="PROSITE" id="PS50127"/>
    </source>
</evidence>
<dbReference type="PANTHER" id="PTHR46116">
    <property type="entry name" value="(E3-INDEPENDENT) E2 UBIQUITIN-CONJUGATING ENZYME"/>
    <property type="match status" value="1"/>
</dbReference>
<feature type="region of interest" description="Disordered" evidence="3">
    <location>
        <begin position="891"/>
        <end position="930"/>
    </location>
</feature>
<dbReference type="InterPro" id="IPR000608">
    <property type="entry name" value="UBC"/>
</dbReference>
<dbReference type="SUPFAM" id="SSF54495">
    <property type="entry name" value="UBC-like"/>
    <property type="match status" value="1"/>
</dbReference>
<dbReference type="EMBL" id="JAPWTK010000028">
    <property type="protein sequence ID" value="KAJ8956681.1"/>
    <property type="molecule type" value="Genomic_DNA"/>
</dbReference>
<evidence type="ECO:0000313" key="5">
    <source>
        <dbReference type="EMBL" id="KAJ8956681.1"/>
    </source>
</evidence>
<dbReference type="AlphaFoldDB" id="A0AAV8Z0G8"/>
<evidence type="ECO:0000256" key="3">
    <source>
        <dbReference type="SAM" id="MobiDB-lite"/>
    </source>
</evidence>
<dbReference type="InterPro" id="IPR057735">
    <property type="entry name" value="UBE2O-like_tSH3-B"/>
</dbReference>
<organism evidence="5 6">
    <name type="scientific">Aromia moschata</name>
    <dbReference type="NCBI Taxonomy" id="1265417"/>
    <lineage>
        <taxon>Eukaryota</taxon>
        <taxon>Metazoa</taxon>
        <taxon>Ecdysozoa</taxon>
        <taxon>Arthropoda</taxon>
        <taxon>Hexapoda</taxon>
        <taxon>Insecta</taxon>
        <taxon>Pterygota</taxon>
        <taxon>Neoptera</taxon>
        <taxon>Endopterygota</taxon>
        <taxon>Coleoptera</taxon>
        <taxon>Polyphaga</taxon>
        <taxon>Cucujiformia</taxon>
        <taxon>Chrysomeloidea</taxon>
        <taxon>Cerambycidae</taxon>
        <taxon>Cerambycinae</taxon>
        <taxon>Callichromatini</taxon>
        <taxon>Aromia</taxon>
    </lineage>
</organism>
<dbReference type="Pfam" id="PF23043">
    <property type="entry name" value="SH3-B_UBE2O"/>
    <property type="match status" value="1"/>
</dbReference>
<protein>
    <recommendedName>
        <fullName evidence="4">UBC core domain-containing protein</fullName>
    </recommendedName>
</protein>
<feature type="compositionally biased region" description="Acidic residues" evidence="3">
    <location>
        <begin position="300"/>
        <end position="316"/>
    </location>
</feature>
<evidence type="ECO:0000313" key="6">
    <source>
        <dbReference type="Proteomes" id="UP001162162"/>
    </source>
</evidence>
<dbReference type="Proteomes" id="UP001162162">
    <property type="component" value="Unassembled WGS sequence"/>
</dbReference>
<dbReference type="Pfam" id="PF23046">
    <property type="entry name" value="tSH3-B_UBE2O"/>
    <property type="match status" value="1"/>
</dbReference>
<sequence>MSPEKVKEFYSNDVVYRFDKHKRIIFGVVIDSYEASSDVDEYHALQKGQIRVLWSNNSREQVWRQSKVRLMNRSVIPGDIVRRLEKGKETQRGYCKETKQIATVQIVGTDKAVEQMIAMQSKCGSIVHVLTSINHDLDDYWLSKRNRVSFDAYYPGQELICIPSSFEQPHWVRKSKAMKRNIQARQRFTVQNVEDILIEIAWYSNTSGYSHITEISQEDIKKLKVLEHPSDTCLELAERRLLKLGGGDALIKKKDWVRKLSVSYRPDTQKVRHIVTCNTKTTTKVPKIRSSSLLYPSVESEEEEEWWTEEGEESDDNGSSSSQNTTVPKSKKRHYPPKPRELVPGHTLPVEVICVESRITVVWQDGTEEKDIPSTQLYYSISLDDHEFFPGEWVVTDNAKQENEKYGVVQNVNYLERTACIKWFTYSENEKKPVELSVNEMSVYDLKKHSKFVFRPGSIVKARPAQDEKMGKVIDSCIEGAPHNNPEVYADIHQLPPEEQYRYLGVCQDGGINHTQLKKEFQEKYKSRVTKLLNTLLSGGNLIKAINSWAVPVLTYSFGIVKWSVTDLDELDRLTRRLLTKFRHLHTNSSVIRLYLPRRRGGRGLLNIKNQCLNQEASLRRKLLTNRDPLITAVAREDAGYTPLSLGCELIPVDGFVKVLWLDGSEENCWPQDIELIPETAEMDFSDEESSDEDAACVSWETEKYGGRLDFVRNRIIYLKEAFKQHTIIENFSFLRDLLLVYENSSYLDKLLGTSFFSLKSKHFQMLLMNAKEKAKSLGVELRGRLFSGDNLCPSISKIKVAEKENINKMIKLENKINAQIEKKEGSKELTVPTTPLTPDSTEVSYMSQENLCVELLSMLKMRMDLAYAEIISRIGGAQALSVLTKASENVASPTSSTPLPSCPATPDESFSVLSPSNPRPTSAPTCRMSHTKFEPTDLQRFLKAVQKEYKLLKESLPPGVWVRSYGNRIDLLSVMIRGPAKTPYEGRPVPVRHPAHTERLNPNLYVEGKVCVSLLGTWMGRGTEVWGPKSTLLQLIVSIQGLILVSEPYYNEAGYEKQTDTQQGYENSRTYNELVILKLVQSMTEMLLSPPEVFKREVFSHFTENGQKLCDRLTKFCDDAESSPPDFPLLPVSKGLKLSLSSALRSFHGVLKSAIVDGGAAAPPSV</sequence>
<keyword evidence="2" id="KW-0833">Ubl conjugation pathway</keyword>
<dbReference type="Gene3D" id="3.10.110.10">
    <property type="entry name" value="Ubiquitin Conjugating Enzyme"/>
    <property type="match status" value="1"/>
</dbReference>
<evidence type="ECO:0000256" key="2">
    <source>
        <dbReference type="ARBA" id="ARBA00022786"/>
    </source>
</evidence>
<dbReference type="Pfam" id="PF00179">
    <property type="entry name" value="UQ_con"/>
    <property type="match status" value="1"/>
</dbReference>
<keyword evidence="6" id="KW-1185">Reference proteome</keyword>
<feature type="region of interest" description="Disordered" evidence="3">
    <location>
        <begin position="300"/>
        <end position="343"/>
    </location>
</feature>
<proteinExistence type="predicted"/>
<feature type="compositionally biased region" description="Polar residues" evidence="3">
    <location>
        <begin position="912"/>
        <end position="925"/>
    </location>
</feature>
<dbReference type="SMART" id="SM00212">
    <property type="entry name" value="UBCc"/>
    <property type="match status" value="1"/>
</dbReference>
<dbReference type="PANTHER" id="PTHR46116:SF15">
    <property type="entry name" value="(E3-INDEPENDENT) E2 UBIQUITIN-CONJUGATING ENZYME"/>
    <property type="match status" value="1"/>
</dbReference>